<keyword evidence="3" id="KW-0975">Bacterial flagellum</keyword>
<sequence>MKRTIFQHITLFITVAAVFFVSGNIHSQVSGVNSYVFQNFTLSDFGDGIDASKSIVWKPRFSEFVAQVQKEGENQENVQASNDSDTVVVLGQNPDPERSNIRYTEAKPEGVTEVVAGTPQKYVLGVKAQFSQQGYNWIELTPNKINQDANTQAQPNNAEEGAAPPDINMEATPFRIPFVGKAVDLTMWVWGGQYAWWVEVYLRDYLNYQYRFSLGDLLFTGWKQKRTQIPDSVVQSRKKLPASPTLGFEMIKLWSFPSETTDQFYAYFDLLQYSSIVSTDIFDGKELAEDIW</sequence>
<keyword evidence="4" id="KW-0966">Cell projection</keyword>
<accession>A0A1I1ET45</accession>
<evidence type="ECO:0000256" key="3">
    <source>
        <dbReference type="ARBA" id="ARBA00023143"/>
    </source>
</evidence>
<protein>
    <submittedName>
        <fullName evidence="4">Flagellar filament outer layer protein Flaa</fullName>
    </submittedName>
</protein>
<dbReference type="InterPro" id="IPR006714">
    <property type="entry name" value="FlaA"/>
</dbReference>
<dbReference type="Pfam" id="PF04620">
    <property type="entry name" value="FlaA"/>
    <property type="match status" value="1"/>
</dbReference>
<evidence type="ECO:0000256" key="1">
    <source>
        <dbReference type="ARBA" id="ARBA00004631"/>
    </source>
</evidence>
<keyword evidence="5" id="KW-1185">Reference proteome</keyword>
<dbReference type="AlphaFoldDB" id="A0A1I1ET45"/>
<dbReference type="GO" id="GO:0071973">
    <property type="term" value="P:bacterial-type flagellum-dependent cell motility"/>
    <property type="evidence" value="ECO:0007669"/>
    <property type="project" value="InterPro"/>
</dbReference>
<keyword evidence="4" id="KW-0969">Cilium</keyword>
<organism evidence="4 5">
    <name type="scientific">Brevinema andersonii</name>
    <dbReference type="NCBI Taxonomy" id="34097"/>
    <lineage>
        <taxon>Bacteria</taxon>
        <taxon>Pseudomonadati</taxon>
        <taxon>Spirochaetota</taxon>
        <taxon>Spirochaetia</taxon>
        <taxon>Brevinematales</taxon>
        <taxon>Brevinemataceae</taxon>
        <taxon>Brevinema</taxon>
    </lineage>
</organism>
<comment type="subcellular location">
    <subcellularLocation>
        <location evidence="1">Periplasmic flagellum</location>
    </subcellularLocation>
</comment>
<dbReference type="OrthoDB" id="341721at2"/>
<dbReference type="STRING" id="34097.SAMN02745150_01237"/>
<dbReference type="GO" id="GO:0030288">
    <property type="term" value="C:outer membrane-bounded periplasmic space"/>
    <property type="evidence" value="ECO:0007669"/>
    <property type="project" value="InterPro"/>
</dbReference>
<proteinExistence type="predicted"/>
<evidence type="ECO:0000313" key="5">
    <source>
        <dbReference type="Proteomes" id="UP000240042"/>
    </source>
</evidence>
<name>A0A1I1ET45_BREAD</name>
<keyword evidence="4" id="KW-0282">Flagellum</keyword>
<dbReference type="EMBL" id="FOKY01000017">
    <property type="protein sequence ID" value="SFB89882.1"/>
    <property type="molecule type" value="Genomic_DNA"/>
</dbReference>
<evidence type="ECO:0000313" key="4">
    <source>
        <dbReference type="EMBL" id="SFB89882.1"/>
    </source>
</evidence>
<reference evidence="5" key="1">
    <citation type="submission" date="2016-10" db="EMBL/GenBank/DDBJ databases">
        <authorList>
            <person name="Varghese N."/>
            <person name="Submissions S."/>
        </authorList>
    </citation>
    <scope>NUCLEOTIDE SEQUENCE [LARGE SCALE GENOMIC DNA]</scope>
    <source>
        <strain evidence="5">ATCC 43811</strain>
    </source>
</reference>
<dbReference type="RefSeq" id="WP_092319728.1">
    <property type="nucleotide sequence ID" value="NZ_FOKY01000017.1"/>
</dbReference>
<evidence type="ECO:0000256" key="2">
    <source>
        <dbReference type="ARBA" id="ARBA00022764"/>
    </source>
</evidence>
<dbReference type="Proteomes" id="UP000240042">
    <property type="component" value="Unassembled WGS sequence"/>
</dbReference>
<dbReference type="GO" id="GO:0055040">
    <property type="term" value="C:periplasmic flagellum"/>
    <property type="evidence" value="ECO:0007669"/>
    <property type="project" value="UniProtKB-SubCell"/>
</dbReference>
<keyword evidence="2" id="KW-0574">Periplasm</keyword>
<gene>
    <name evidence="4" type="ORF">SAMN02745150_01237</name>
</gene>